<accession>A0A6B0UKZ2</accession>
<proteinExistence type="predicted"/>
<dbReference type="EMBL" id="GIFC01008344">
    <property type="protein sequence ID" value="MXU90427.1"/>
    <property type="molecule type" value="Transcribed_RNA"/>
</dbReference>
<evidence type="ECO:0000256" key="1">
    <source>
        <dbReference type="SAM" id="MobiDB-lite"/>
    </source>
</evidence>
<feature type="region of interest" description="Disordered" evidence="1">
    <location>
        <begin position="1"/>
        <end position="60"/>
    </location>
</feature>
<reference evidence="2" key="1">
    <citation type="submission" date="2019-12" db="EMBL/GenBank/DDBJ databases">
        <title>An insight into the sialome of adult female Ixodes ricinus ticks feeding for 6 days.</title>
        <authorList>
            <person name="Perner J."/>
            <person name="Ribeiro J.M.C."/>
        </authorList>
    </citation>
    <scope>NUCLEOTIDE SEQUENCE</scope>
    <source>
        <strain evidence="2">Semi-engorged</strain>
        <tissue evidence="2">Salivary glands</tissue>
    </source>
</reference>
<sequence length="115" mass="13344">MDPWSRRQQPIKVPKLSLTQRYPRTTPGNIKDGALEQYEAADQTTQTASEPASPKDNRPKMEVDIKMLVETVKNRDPSQKVERKTWREIVAEQDLIRAERRKLQEETAAQRSAQE</sequence>
<protein>
    <submittedName>
        <fullName evidence="2">Putative conserved protein with signal anchor</fullName>
    </submittedName>
</protein>
<evidence type="ECO:0000313" key="2">
    <source>
        <dbReference type="EMBL" id="MXU90427.1"/>
    </source>
</evidence>
<name>A0A6B0UKZ2_IXORI</name>
<organism evidence="2">
    <name type="scientific">Ixodes ricinus</name>
    <name type="common">Common tick</name>
    <name type="synonym">Acarus ricinus</name>
    <dbReference type="NCBI Taxonomy" id="34613"/>
    <lineage>
        <taxon>Eukaryota</taxon>
        <taxon>Metazoa</taxon>
        <taxon>Ecdysozoa</taxon>
        <taxon>Arthropoda</taxon>
        <taxon>Chelicerata</taxon>
        <taxon>Arachnida</taxon>
        <taxon>Acari</taxon>
        <taxon>Parasitiformes</taxon>
        <taxon>Ixodida</taxon>
        <taxon>Ixodoidea</taxon>
        <taxon>Ixodidae</taxon>
        <taxon>Ixodinae</taxon>
        <taxon>Ixodes</taxon>
    </lineage>
</organism>
<dbReference type="AlphaFoldDB" id="A0A6B0UKZ2"/>
<feature type="compositionally biased region" description="Polar residues" evidence="1">
    <location>
        <begin position="17"/>
        <end position="28"/>
    </location>
</feature>